<dbReference type="Pfam" id="PF11716">
    <property type="entry name" value="MDMPI_N"/>
    <property type="match status" value="1"/>
</dbReference>
<dbReference type="GO" id="GO:0016853">
    <property type="term" value="F:isomerase activity"/>
    <property type="evidence" value="ECO:0007669"/>
    <property type="project" value="UniProtKB-KW"/>
</dbReference>
<reference evidence="3" key="1">
    <citation type="journal article" date="2019" name="Int. J. Syst. Evol. Microbiol.">
        <title>The Global Catalogue of Microorganisms (GCM) 10K type strain sequencing project: providing services to taxonomists for standard genome sequencing and annotation.</title>
        <authorList>
            <consortium name="The Broad Institute Genomics Platform"/>
            <consortium name="The Broad Institute Genome Sequencing Center for Infectious Disease"/>
            <person name="Wu L."/>
            <person name="Ma J."/>
        </authorList>
    </citation>
    <scope>NUCLEOTIDE SEQUENCE [LARGE SCALE GENOMIC DNA]</scope>
    <source>
        <strain evidence="3">CCUG 54522</strain>
    </source>
</reference>
<feature type="domain" description="Mycothiol-dependent maleylpyruvate isomerase metal-binding" evidence="1">
    <location>
        <begin position="15"/>
        <end position="152"/>
    </location>
</feature>
<evidence type="ECO:0000313" key="3">
    <source>
        <dbReference type="Proteomes" id="UP001596135"/>
    </source>
</evidence>
<gene>
    <name evidence="2" type="ORF">ACFPYL_13985</name>
</gene>
<evidence type="ECO:0000259" key="1">
    <source>
        <dbReference type="Pfam" id="PF11716"/>
    </source>
</evidence>
<keyword evidence="3" id="KW-1185">Reference proteome</keyword>
<dbReference type="RefSeq" id="WP_379155133.1">
    <property type="nucleotide sequence ID" value="NZ_JBHSRJ010000004.1"/>
</dbReference>
<name>A0ABW1LJS1_9ACTN</name>
<dbReference type="NCBIfam" id="TIGR03083">
    <property type="entry name" value="maleylpyruvate isomerase family mycothiol-dependent enzyme"/>
    <property type="match status" value="1"/>
</dbReference>
<dbReference type="Proteomes" id="UP001596135">
    <property type="component" value="Unassembled WGS sequence"/>
</dbReference>
<keyword evidence="2" id="KW-0413">Isomerase</keyword>
<proteinExistence type="predicted"/>
<dbReference type="SUPFAM" id="SSF55718">
    <property type="entry name" value="SCP-like"/>
    <property type="match status" value="1"/>
</dbReference>
<dbReference type="SUPFAM" id="SSF109854">
    <property type="entry name" value="DinB/YfiT-like putative metalloenzymes"/>
    <property type="match status" value="1"/>
</dbReference>
<dbReference type="InterPro" id="IPR036527">
    <property type="entry name" value="SCP2_sterol-bd_dom_sf"/>
</dbReference>
<comment type="caution">
    <text evidence="2">The sequence shown here is derived from an EMBL/GenBank/DDBJ whole genome shotgun (WGS) entry which is preliminary data.</text>
</comment>
<evidence type="ECO:0000313" key="2">
    <source>
        <dbReference type="EMBL" id="MFC6044200.1"/>
    </source>
</evidence>
<sequence>MPDPQRQAIVEELLPEATRQLIRTADALDDEEYAAPSGLPGWSRGHVLAHLALNAEGLAGALRGILEGTRTTMYASPEARDGDIEELAAAGPTEIRTRLLDATTDLADTLDALPDDQWDTTFDRTPGGRTNAAGDVPRMRLQEVEIHHADLASDYSYAGWTPAFATLLLDGMQPRDETADAFQVRASDLGRTWAFGDGGPTVTGTGAALGWWLTGRGTGEGLTSDSGALPQIGAW</sequence>
<dbReference type="InterPro" id="IPR017517">
    <property type="entry name" value="Maleyloyr_isom"/>
</dbReference>
<protein>
    <submittedName>
        <fullName evidence="2">Maleylpyruvate isomerase N-terminal domain-containing protein</fullName>
    </submittedName>
</protein>
<dbReference type="InterPro" id="IPR024344">
    <property type="entry name" value="MDMPI_metal-binding"/>
</dbReference>
<accession>A0ABW1LJS1</accession>
<dbReference type="EMBL" id="JBHSRJ010000004">
    <property type="protein sequence ID" value="MFC6044200.1"/>
    <property type="molecule type" value="Genomic_DNA"/>
</dbReference>
<dbReference type="Gene3D" id="1.20.120.450">
    <property type="entry name" value="dinb family like domain"/>
    <property type="match status" value="1"/>
</dbReference>
<organism evidence="2 3">
    <name type="scientific">Nocardioides hankookensis</name>
    <dbReference type="NCBI Taxonomy" id="443157"/>
    <lineage>
        <taxon>Bacteria</taxon>
        <taxon>Bacillati</taxon>
        <taxon>Actinomycetota</taxon>
        <taxon>Actinomycetes</taxon>
        <taxon>Propionibacteriales</taxon>
        <taxon>Nocardioidaceae</taxon>
        <taxon>Nocardioides</taxon>
    </lineage>
</organism>
<dbReference type="InterPro" id="IPR034660">
    <property type="entry name" value="DinB/YfiT-like"/>
</dbReference>